<dbReference type="EMBL" id="CP063458">
    <property type="protein sequence ID" value="QOV88750.1"/>
    <property type="molecule type" value="Genomic_DNA"/>
</dbReference>
<sequence length="265" mass="28117">MTIRLLLLSGLTLLTLACSVIFTNGLRAAPSGQPATAPAAGQFPGIAVLELFTSEGCSSCPPADQVLNDWVGKAAQQQSPVYPLAFHVDYWDRLGWKDRFSSAESTARQRAYAAAMNTRQLYTPQLVVNGSSEFVGSDAREASRQVATALSRPALVGVSIKPEKGKKSSIQVGYEVAGSIEGAVINVAVVERGLTSVVTRGENARRSLTHDTVRGFLTAPLDASKGRVEVSFPADMNPRNAKVIGYVQNGRTLAVLGATETPFPP</sequence>
<dbReference type="KEGG" id="hbs:IPV69_21350"/>
<protein>
    <submittedName>
        <fullName evidence="1">DUF1223 domain-containing protein</fullName>
    </submittedName>
</protein>
<evidence type="ECO:0000313" key="1">
    <source>
        <dbReference type="EMBL" id="QOV88750.1"/>
    </source>
</evidence>
<dbReference type="PANTHER" id="PTHR36057">
    <property type="match status" value="1"/>
</dbReference>
<dbReference type="InterPro" id="IPR010634">
    <property type="entry name" value="DUF1223"/>
</dbReference>
<keyword evidence="2" id="KW-1185">Reference proteome</keyword>
<dbReference type="Proteomes" id="UP000593765">
    <property type="component" value="Chromosome"/>
</dbReference>
<dbReference type="SUPFAM" id="SSF52833">
    <property type="entry name" value="Thioredoxin-like"/>
    <property type="match status" value="1"/>
</dbReference>
<dbReference type="AlphaFoldDB" id="A0A7M2WW76"/>
<name>A0A7M2WW76_9BACT</name>
<gene>
    <name evidence="1" type="ORF">IPV69_21350</name>
</gene>
<evidence type="ECO:0000313" key="2">
    <source>
        <dbReference type="Proteomes" id="UP000593765"/>
    </source>
</evidence>
<dbReference type="Pfam" id="PF06764">
    <property type="entry name" value="DUF1223"/>
    <property type="match status" value="1"/>
</dbReference>
<dbReference type="RefSeq" id="WP_206291753.1">
    <property type="nucleotide sequence ID" value="NZ_CP063458.1"/>
</dbReference>
<organism evidence="1 2">
    <name type="scientific">Humisphaera borealis</name>
    <dbReference type="NCBI Taxonomy" id="2807512"/>
    <lineage>
        <taxon>Bacteria</taxon>
        <taxon>Pseudomonadati</taxon>
        <taxon>Planctomycetota</taxon>
        <taxon>Phycisphaerae</taxon>
        <taxon>Tepidisphaerales</taxon>
        <taxon>Tepidisphaeraceae</taxon>
        <taxon>Humisphaera</taxon>
    </lineage>
</organism>
<proteinExistence type="predicted"/>
<dbReference type="InterPro" id="IPR036249">
    <property type="entry name" value="Thioredoxin-like_sf"/>
</dbReference>
<accession>A0A7M2WW76</accession>
<dbReference type="PANTHER" id="PTHR36057:SF1">
    <property type="entry name" value="LIPOPROTEIN LIPID ATTACHMENT SITE-LIKE PROTEIN, PUTATIVE (DUF1223)-RELATED"/>
    <property type="match status" value="1"/>
</dbReference>
<reference evidence="1 2" key="1">
    <citation type="submission" date="2020-10" db="EMBL/GenBank/DDBJ databases">
        <title>Wide distribution of Phycisphaera-like planctomycetes from WD2101 soil group in peatlands and genome analysis of the first cultivated representative.</title>
        <authorList>
            <person name="Dedysh S.N."/>
            <person name="Beletsky A.V."/>
            <person name="Ivanova A."/>
            <person name="Kulichevskaya I.S."/>
            <person name="Suzina N.E."/>
            <person name="Philippov D.A."/>
            <person name="Rakitin A.L."/>
            <person name="Mardanov A.V."/>
            <person name="Ravin N.V."/>
        </authorList>
    </citation>
    <scope>NUCLEOTIDE SEQUENCE [LARGE SCALE GENOMIC DNA]</scope>
    <source>
        <strain evidence="1 2">M1803</strain>
    </source>
</reference>
<dbReference type="PROSITE" id="PS51257">
    <property type="entry name" value="PROKAR_LIPOPROTEIN"/>
    <property type="match status" value="1"/>
</dbReference>